<protein>
    <submittedName>
        <fullName evidence="1">Uncharacterized protein</fullName>
    </submittedName>
</protein>
<dbReference type="AlphaFoldDB" id="A0AAD6R6B1"/>
<proteinExistence type="predicted"/>
<dbReference type="Proteomes" id="UP001164929">
    <property type="component" value="Chromosome 3"/>
</dbReference>
<evidence type="ECO:0000313" key="2">
    <source>
        <dbReference type="Proteomes" id="UP001164929"/>
    </source>
</evidence>
<comment type="caution">
    <text evidence="1">The sequence shown here is derived from an EMBL/GenBank/DDBJ whole genome shotgun (WGS) entry which is preliminary data.</text>
</comment>
<organism evidence="1 2">
    <name type="scientific">Populus alba x Populus x berolinensis</name>
    <dbReference type="NCBI Taxonomy" id="444605"/>
    <lineage>
        <taxon>Eukaryota</taxon>
        <taxon>Viridiplantae</taxon>
        <taxon>Streptophyta</taxon>
        <taxon>Embryophyta</taxon>
        <taxon>Tracheophyta</taxon>
        <taxon>Spermatophyta</taxon>
        <taxon>Magnoliopsida</taxon>
        <taxon>eudicotyledons</taxon>
        <taxon>Gunneridae</taxon>
        <taxon>Pentapetalae</taxon>
        <taxon>rosids</taxon>
        <taxon>fabids</taxon>
        <taxon>Malpighiales</taxon>
        <taxon>Salicaceae</taxon>
        <taxon>Saliceae</taxon>
        <taxon>Populus</taxon>
    </lineage>
</organism>
<name>A0AAD6R6B1_9ROSI</name>
<reference evidence="1" key="1">
    <citation type="journal article" date="2023" name="Mol. Ecol. Resour.">
        <title>Chromosome-level genome assembly of a triploid poplar Populus alba 'Berolinensis'.</title>
        <authorList>
            <person name="Chen S."/>
            <person name="Yu Y."/>
            <person name="Wang X."/>
            <person name="Wang S."/>
            <person name="Zhang T."/>
            <person name="Zhou Y."/>
            <person name="He R."/>
            <person name="Meng N."/>
            <person name="Wang Y."/>
            <person name="Liu W."/>
            <person name="Liu Z."/>
            <person name="Liu J."/>
            <person name="Guo Q."/>
            <person name="Huang H."/>
            <person name="Sederoff R.R."/>
            <person name="Wang G."/>
            <person name="Qu G."/>
            <person name="Chen S."/>
        </authorList>
    </citation>
    <scope>NUCLEOTIDE SEQUENCE</scope>
    <source>
        <strain evidence="1">SC-2020</strain>
    </source>
</reference>
<keyword evidence="2" id="KW-1185">Reference proteome</keyword>
<gene>
    <name evidence="1" type="ORF">NC653_007832</name>
</gene>
<dbReference type="EMBL" id="JAQIZT010000003">
    <property type="protein sequence ID" value="KAJ7002472.1"/>
    <property type="molecule type" value="Genomic_DNA"/>
</dbReference>
<accession>A0AAD6R6B1</accession>
<sequence>MGGRSSSSQGANFFSQKKISFVINANHSPVDACGKLSVKRRMKMAESVIFSTHILLEGAVLPVHLKV</sequence>
<evidence type="ECO:0000313" key="1">
    <source>
        <dbReference type="EMBL" id="KAJ7002472.1"/>
    </source>
</evidence>